<dbReference type="SUPFAM" id="SSF46785">
    <property type="entry name" value="Winged helix' DNA-binding domain"/>
    <property type="match status" value="1"/>
</dbReference>
<name>A0A076EPT6_RHOOP</name>
<dbReference type="PRINTS" id="PR00598">
    <property type="entry name" value="HTHMARR"/>
</dbReference>
<evidence type="ECO:0000313" key="3">
    <source>
        <dbReference type="Proteomes" id="UP000028488"/>
    </source>
</evidence>
<dbReference type="PANTHER" id="PTHR33164">
    <property type="entry name" value="TRANSCRIPTIONAL REGULATOR, MARR FAMILY"/>
    <property type="match status" value="1"/>
</dbReference>
<dbReference type="SMART" id="SM00347">
    <property type="entry name" value="HTH_MARR"/>
    <property type="match status" value="1"/>
</dbReference>
<accession>A0A076EPT6</accession>
<dbReference type="Proteomes" id="UP000028488">
    <property type="component" value="Chromosome"/>
</dbReference>
<dbReference type="eggNOG" id="COG1846">
    <property type="taxonomic scope" value="Bacteria"/>
</dbReference>
<dbReference type="InterPro" id="IPR036388">
    <property type="entry name" value="WH-like_DNA-bd_sf"/>
</dbReference>
<dbReference type="InterPro" id="IPR011991">
    <property type="entry name" value="ArsR-like_HTH"/>
</dbReference>
<sequence length="148" mass="16590">MTSDGMDQWPTGRLLSTAARLVEHSWEAILRSQHMTHAGLICLHTIADRPASQRDIAKASRVTDQTISRTIDRLERAGYVTRETDPLDERRKRVAITESGRAIYRHLLTLEKEDAALTAAVGDVGPLREQLLLLVRSLGLPPRDETEN</sequence>
<evidence type="ECO:0000259" key="1">
    <source>
        <dbReference type="PROSITE" id="PS50995"/>
    </source>
</evidence>
<dbReference type="PANTHER" id="PTHR33164:SF43">
    <property type="entry name" value="HTH-TYPE TRANSCRIPTIONAL REPRESSOR YETL"/>
    <property type="match status" value="1"/>
</dbReference>
<dbReference type="InterPro" id="IPR000835">
    <property type="entry name" value="HTH_MarR-typ"/>
</dbReference>
<proteinExistence type="predicted"/>
<dbReference type="InterPro" id="IPR039422">
    <property type="entry name" value="MarR/SlyA-like"/>
</dbReference>
<dbReference type="CDD" id="cd00090">
    <property type="entry name" value="HTH_ARSR"/>
    <property type="match status" value="1"/>
</dbReference>
<organism evidence="2 3">
    <name type="scientific">Rhodococcus opacus</name>
    <name type="common">Nocardia opaca</name>
    <dbReference type="NCBI Taxonomy" id="37919"/>
    <lineage>
        <taxon>Bacteria</taxon>
        <taxon>Bacillati</taxon>
        <taxon>Actinomycetota</taxon>
        <taxon>Actinomycetes</taxon>
        <taxon>Mycobacteriales</taxon>
        <taxon>Nocardiaceae</taxon>
        <taxon>Rhodococcus</taxon>
    </lineage>
</organism>
<dbReference type="PROSITE" id="PS50995">
    <property type="entry name" value="HTH_MARR_2"/>
    <property type="match status" value="1"/>
</dbReference>
<dbReference type="GO" id="GO:0003700">
    <property type="term" value="F:DNA-binding transcription factor activity"/>
    <property type="evidence" value="ECO:0007669"/>
    <property type="project" value="InterPro"/>
</dbReference>
<dbReference type="EMBL" id="CP008947">
    <property type="protein sequence ID" value="AII07931.1"/>
    <property type="molecule type" value="Genomic_DNA"/>
</dbReference>
<dbReference type="AlphaFoldDB" id="A0A076EPT6"/>
<gene>
    <name evidence="2" type="ORF">EP51_26140</name>
</gene>
<evidence type="ECO:0000313" key="2">
    <source>
        <dbReference type="EMBL" id="AII07931.1"/>
    </source>
</evidence>
<dbReference type="Pfam" id="PF12802">
    <property type="entry name" value="MarR_2"/>
    <property type="match status" value="1"/>
</dbReference>
<dbReference type="Gene3D" id="1.10.10.10">
    <property type="entry name" value="Winged helix-like DNA-binding domain superfamily/Winged helix DNA-binding domain"/>
    <property type="match status" value="1"/>
</dbReference>
<protein>
    <submittedName>
        <fullName evidence="2">ArsR family transcriptional regulator</fullName>
    </submittedName>
</protein>
<dbReference type="RefSeq" id="WP_128640804.1">
    <property type="nucleotide sequence ID" value="NZ_CP008947.1"/>
</dbReference>
<feature type="domain" description="HTH marR-type" evidence="1">
    <location>
        <begin position="8"/>
        <end position="136"/>
    </location>
</feature>
<dbReference type="GO" id="GO:0006950">
    <property type="term" value="P:response to stress"/>
    <property type="evidence" value="ECO:0007669"/>
    <property type="project" value="TreeGrafter"/>
</dbReference>
<dbReference type="InterPro" id="IPR036390">
    <property type="entry name" value="WH_DNA-bd_sf"/>
</dbReference>
<reference evidence="2 3" key="1">
    <citation type="submission" date="2014-07" db="EMBL/GenBank/DDBJ databases">
        <title>Genome Sequence of Rhodococcus opacus Strain R7, a Biodegrader of Mono- and Polycyclic Aromatic Hydrocarbons.</title>
        <authorList>
            <person name="Di Gennaro P."/>
            <person name="Zampolli J."/>
            <person name="Presti I."/>
            <person name="Cappelletti M."/>
            <person name="D'Ursi P."/>
            <person name="Orro A."/>
            <person name="Mezzelani A."/>
            <person name="Milanesi L."/>
        </authorList>
    </citation>
    <scope>NUCLEOTIDE SEQUENCE [LARGE SCALE GENOMIC DNA]</scope>
    <source>
        <strain evidence="2 3">R7</strain>
    </source>
</reference>